<dbReference type="Pfam" id="PF04438">
    <property type="entry name" value="zf-HIT"/>
    <property type="match status" value="1"/>
</dbReference>
<evidence type="ECO:0000256" key="14">
    <source>
        <dbReference type="SAM" id="MobiDB-lite"/>
    </source>
</evidence>
<evidence type="ECO:0000256" key="13">
    <source>
        <dbReference type="PROSITE-ProRule" id="PRU00453"/>
    </source>
</evidence>
<evidence type="ECO:0000256" key="7">
    <source>
        <dbReference type="ARBA" id="ARBA00022843"/>
    </source>
</evidence>
<evidence type="ECO:0000259" key="15">
    <source>
        <dbReference type="PROSITE" id="PS51083"/>
    </source>
</evidence>
<comment type="function">
    <text evidence="8">Required for box C/D snoRNAs accumulation involved in snoRNA processing, snoRNA transport to the nucleolus and ribosome biogenesis.</text>
</comment>
<keyword evidence="3" id="KW-0597">Phosphoprotein</keyword>
<dbReference type="SUPFAM" id="SSF144232">
    <property type="entry name" value="HIT/MYND zinc finger-like"/>
    <property type="match status" value="1"/>
</dbReference>
<evidence type="ECO:0000256" key="5">
    <source>
        <dbReference type="ARBA" id="ARBA00022771"/>
    </source>
</evidence>
<keyword evidence="6" id="KW-0862">Zinc</keyword>
<dbReference type="InterPro" id="IPR007529">
    <property type="entry name" value="Znf_HIT"/>
</dbReference>
<dbReference type="GO" id="GO:0005634">
    <property type="term" value="C:nucleus"/>
    <property type="evidence" value="ECO:0007669"/>
    <property type="project" value="TreeGrafter"/>
</dbReference>
<feature type="compositionally biased region" description="Basic and acidic residues" evidence="14">
    <location>
        <begin position="332"/>
        <end position="342"/>
    </location>
</feature>
<name>A0A077WX55_9FUNG</name>
<keyword evidence="1" id="KW-1017">Isopeptide bond</keyword>
<comment type="subunit">
    <text evidence="10">Interacts with FBL, SNU13, NOP58, NUFIP1, RUVBL1, RUVBL2 and TAF9. Interacts (via HIT-type zinc finger) with the RUVBL1/RUVBL2 complex in the presence of ADP.</text>
</comment>
<keyword evidence="2" id="KW-0690">Ribosome biogenesis</keyword>
<dbReference type="FunFam" id="3.30.60.190:FF:000001">
    <property type="entry name" value="box C/D snoRNA protein 1"/>
    <property type="match status" value="1"/>
</dbReference>
<dbReference type="EMBL" id="LK023346">
    <property type="protein sequence ID" value="CDS11608.1"/>
    <property type="molecule type" value="Genomic_DNA"/>
</dbReference>
<evidence type="ECO:0000256" key="3">
    <source>
        <dbReference type="ARBA" id="ARBA00022553"/>
    </source>
</evidence>
<feature type="compositionally biased region" description="Polar residues" evidence="14">
    <location>
        <begin position="268"/>
        <end position="286"/>
    </location>
</feature>
<dbReference type="GO" id="GO:0048254">
    <property type="term" value="P:snoRNA localization"/>
    <property type="evidence" value="ECO:0007669"/>
    <property type="project" value="TreeGrafter"/>
</dbReference>
<evidence type="ECO:0000256" key="8">
    <source>
        <dbReference type="ARBA" id="ARBA00049598"/>
    </source>
</evidence>
<proteinExistence type="inferred from homology"/>
<evidence type="ECO:0000313" key="16">
    <source>
        <dbReference type="EMBL" id="CDS11608.1"/>
    </source>
</evidence>
<feature type="region of interest" description="Disordered" evidence="14">
    <location>
        <begin position="252"/>
        <end position="342"/>
    </location>
</feature>
<evidence type="ECO:0000256" key="11">
    <source>
        <dbReference type="ARBA" id="ARBA00068630"/>
    </source>
</evidence>
<reference evidence="16" key="1">
    <citation type="journal article" date="2014" name="Genome Announc.">
        <title>De novo whole-genome sequence and genome annotation of Lichtheimia ramosa.</title>
        <authorList>
            <person name="Linde J."/>
            <person name="Schwartze V."/>
            <person name="Binder U."/>
            <person name="Lass-Florl C."/>
            <person name="Voigt K."/>
            <person name="Horn F."/>
        </authorList>
    </citation>
    <scope>NUCLEOTIDE SEQUENCE</scope>
    <source>
        <strain evidence="16">JMRC FSU:6197</strain>
    </source>
</reference>
<dbReference type="InterPro" id="IPR057721">
    <property type="entry name" value="BCD1_alpha/beta"/>
</dbReference>
<comment type="similarity">
    <text evidence="9">Belongs to the BCD1 family.</text>
</comment>
<evidence type="ECO:0000256" key="12">
    <source>
        <dbReference type="ARBA" id="ARBA00077531"/>
    </source>
</evidence>
<evidence type="ECO:0000256" key="9">
    <source>
        <dbReference type="ARBA" id="ARBA00049654"/>
    </source>
</evidence>
<evidence type="ECO:0000256" key="10">
    <source>
        <dbReference type="ARBA" id="ARBA00061949"/>
    </source>
</evidence>
<evidence type="ECO:0000256" key="2">
    <source>
        <dbReference type="ARBA" id="ARBA00022517"/>
    </source>
</evidence>
<dbReference type="PANTHER" id="PTHR13483">
    <property type="entry name" value="BOX C_D SNORNA PROTEIN 1-RELATED"/>
    <property type="match status" value="1"/>
</dbReference>
<dbReference type="Pfam" id="PF25790">
    <property type="entry name" value="BCD1"/>
    <property type="match status" value="1"/>
</dbReference>
<dbReference type="AlphaFoldDB" id="A0A077WX55"/>
<dbReference type="PROSITE" id="PS51083">
    <property type="entry name" value="ZF_HIT"/>
    <property type="match status" value="1"/>
</dbReference>
<dbReference type="GO" id="GO:0008270">
    <property type="term" value="F:zinc ion binding"/>
    <property type="evidence" value="ECO:0007669"/>
    <property type="project" value="UniProtKB-UniRule"/>
</dbReference>
<keyword evidence="5 13" id="KW-0863">Zinc-finger</keyword>
<dbReference type="GO" id="GO:0070761">
    <property type="term" value="C:pre-snoRNP complex"/>
    <property type="evidence" value="ECO:0007669"/>
    <property type="project" value="TreeGrafter"/>
</dbReference>
<dbReference type="PANTHER" id="PTHR13483:SF11">
    <property type="entry name" value="ZINC FINGER HIT DOMAIN-CONTAINING PROTEIN 3"/>
    <property type="match status" value="1"/>
</dbReference>
<evidence type="ECO:0000256" key="4">
    <source>
        <dbReference type="ARBA" id="ARBA00022723"/>
    </source>
</evidence>
<keyword evidence="7" id="KW-0832">Ubl conjugation</keyword>
<dbReference type="GO" id="GO:0000492">
    <property type="term" value="P:box C/D snoRNP assembly"/>
    <property type="evidence" value="ECO:0007669"/>
    <property type="project" value="TreeGrafter"/>
</dbReference>
<dbReference type="InterPro" id="IPR051639">
    <property type="entry name" value="BCD1"/>
</dbReference>
<evidence type="ECO:0000256" key="6">
    <source>
        <dbReference type="ARBA" id="ARBA00022833"/>
    </source>
</evidence>
<dbReference type="GO" id="GO:0000463">
    <property type="term" value="P:maturation of LSU-rRNA from tricistronic rRNA transcript (SSU-rRNA, 5.8S rRNA, LSU-rRNA)"/>
    <property type="evidence" value="ECO:0007669"/>
    <property type="project" value="TreeGrafter"/>
</dbReference>
<dbReference type="CDD" id="cd23023">
    <property type="entry name" value="zf-HIT_BCD1"/>
    <property type="match status" value="1"/>
</dbReference>
<accession>A0A077WX55</accession>
<protein>
    <recommendedName>
        <fullName evidence="11">Box C/D snoRNA protein 1</fullName>
    </recommendedName>
    <alternativeName>
        <fullName evidence="12">Zinc finger HIT domain-containing protein 6</fullName>
    </alternativeName>
</protein>
<feature type="domain" description="HIT-type" evidence="15">
    <location>
        <begin position="18"/>
        <end position="52"/>
    </location>
</feature>
<organism evidence="16">
    <name type="scientific">Lichtheimia ramosa</name>
    <dbReference type="NCBI Taxonomy" id="688394"/>
    <lineage>
        <taxon>Eukaryota</taxon>
        <taxon>Fungi</taxon>
        <taxon>Fungi incertae sedis</taxon>
        <taxon>Mucoromycota</taxon>
        <taxon>Mucoromycotina</taxon>
        <taxon>Mucoromycetes</taxon>
        <taxon>Mucorales</taxon>
        <taxon>Lichtheimiaceae</taxon>
        <taxon>Lichtheimia</taxon>
    </lineage>
</organism>
<evidence type="ECO:0000256" key="1">
    <source>
        <dbReference type="ARBA" id="ARBA00022499"/>
    </source>
</evidence>
<gene>
    <name evidence="16" type="ORF">LRAMOSA03871</name>
</gene>
<feature type="compositionally biased region" description="Polar residues" evidence="14">
    <location>
        <begin position="315"/>
        <end position="331"/>
    </location>
</feature>
<sequence>MEQQNESTTMNPPTDGTCQVCREQPSKYTCPRCSMRTCSVGCVKQHKQDNDCSGERSKTHFVSRDQYNYSNMMSDYVYLEDVSRKSDTLTRERLRADRREPWPVEQKNRALIKQVRAMGINYSMLPSAFIKCFGLSNAAFVKMARFPSTKPLRGFFDNLLFTESPQGKGSYSVIRYQARDFVNAGIERFIVALKKPEGPKDTFVDLTPHLDRTLKELLRGERIIEFPTLYIWLQGDTKDDIKLEDKVFVEAPTSHQQAKSKGSKRQKINNNDTTSDQLVPSTTSIDEQIPERDIESKESVAVEQVDQESKVDQPLDTSSSIHCISQDNNKQQQHDQENQVIE</sequence>
<feature type="compositionally biased region" description="Basic and acidic residues" evidence="14">
    <location>
        <begin position="289"/>
        <end position="300"/>
    </location>
</feature>
<keyword evidence="4" id="KW-0479">Metal-binding</keyword>
<dbReference type="OrthoDB" id="272357at2759"/>
<dbReference type="Gene3D" id="3.30.60.190">
    <property type="match status" value="1"/>
</dbReference>